<keyword evidence="2" id="KW-0472">Membrane</keyword>
<evidence type="ECO:0000313" key="4">
    <source>
        <dbReference type="Proteomes" id="UP000000391"/>
    </source>
</evidence>
<feature type="compositionally biased region" description="Polar residues" evidence="1">
    <location>
        <begin position="118"/>
        <end position="135"/>
    </location>
</feature>
<dbReference type="EMBL" id="CP002069">
    <property type="protein sequence ID" value="ADI74416.1"/>
    <property type="molecule type" value="Genomic_DNA"/>
</dbReference>
<accession>D7E9Z4</accession>
<evidence type="ECO:0000256" key="1">
    <source>
        <dbReference type="SAM" id="MobiDB-lite"/>
    </source>
</evidence>
<name>D7E9Z4_METEZ</name>
<keyword evidence="4" id="KW-1185">Reference proteome</keyword>
<keyword evidence="2" id="KW-1133">Transmembrane helix</keyword>
<dbReference type="HOGENOM" id="CLU_1222522_0_0_2"/>
<dbReference type="AlphaFoldDB" id="D7E9Z4"/>
<dbReference type="STRING" id="644295.Metev_1569"/>
<proteinExistence type="predicted"/>
<dbReference type="RefSeq" id="WP_013194981.1">
    <property type="nucleotide sequence ID" value="NC_014253.1"/>
</dbReference>
<evidence type="ECO:0000256" key="2">
    <source>
        <dbReference type="SAM" id="Phobius"/>
    </source>
</evidence>
<sequence precursor="true">MKIIKSLTIALVLLLSLVSFTVAAEQPPEPPLIVKGDVEINDEPAPEGTQVTAKLDGELIAKSTVEKPEEYELHLLKKDDYTGITFTVDGTESQPDSEIADELNNADPTKATYLDLSVTQSSSDQNTENQDTELSVSGGSMGGTSSSTTNDNQNDDNTAGTGTDSETRETTAGDNNPDASTGTNDGAESQESTAPEPEGTSNISLMVVGAIIIVGIIAAVGYKMKK</sequence>
<dbReference type="OrthoDB" id="121920at2157"/>
<feature type="compositionally biased region" description="Low complexity" evidence="1">
    <location>
        <begin position="143"/>
        <end position="164"/>
    </location>
</feature>
<dbReference type="KEGG" id="mev:Metev_1569"/>
<evidence type="ECO:0000313" key="3">
    <source>
        <dbReference type="EMBL" id="ADI74416.1"/>
    </source>
</evidence>
<protein>
    <submittedName>
        <fullName evidence="3">Uncharacterized protein</fullName>
    </submittedName>
</protein>
<keyword evidence="2" id="KW-0812">Transmembrane</keyword>
<gene>
    <name evidence="3" type="ordered locus">Metev_1569</name>
</gene>
<feature type="compositionally biased region" description="Polar residues" evidence="1">
    <location>
        <begin position="172"/>
        <end position="200"/>
    </location>
</feature>
<feature type="region of interest" description="Disordered" evidence="1">
    <location>
        <begin position="118"/>
        <end position="200"/>
    </location>
</feature>
<dbReference type="Proteomes" id="UP000000391">
    <property type="component" value="Chromosome"/>
</dbReference>
<dbReference type="GeneID" id="9347209"/>
<feature type="transmembrane region" description="Helical" evidence="2">
    <location>
        <begin position="203"/>
        <end position="222"/>
    </location>
</feature>
<organism evidence="3 4">
    <name type="scientific">Methanohalobium evestigatum (strain ATCC BAA-1072 / DSM 3721 / NBRC 107634 / OCM 161 / Z-7303)</name>
    <dbReference type="NCBI Taxonomy" id="644295"/>
    <lineage>
        <taxon>Archaea</taxon>
        <taxon>Methanobacteriati</taxon>
        <taxon>Methanobacteriota</taxon>
        <taxon>Stenosarchaea group</taxon>
        <taxon>Methanomicrobia</taxon>
        <taxon>Methanosarcinales</taxon>
        <taxon>Methanosarcinaceae</taxon>
        <taxon>Methanohalobium</taxon>
    </lineage>
</organism>
<reference evidence="3 4" key="1">
    <citation type="submission" date="2010-06" db="EMBL/GenBank/DDBJ databases">
        <title>Complete sequence chromosome of Methanohalobium evestigatum Z-7303.</title>
        <authorList>
            <consortium name="US DOE Joint Genome Institute"/>
            <person name="Lucas S."/>
            <person name="Copeland A."/>
            <person name="Lapidus A."/>
            <person name="Cheng J.-F."/>
            <person name="Bruce D."/>
            <person name="Goodwin L."/>
            <person name="Pitluck S."/>
            <person name="Saunders E."/>
            <person name="Detter J.C."/>
            <person name="Han C."/>
            <person name="Tapia R."/>
            <person name="Land M."/>
            <person name="Hauser L."/>
            <person name="Kyrpides N."/>
            <person name="Mikhailova N."/>
            <person name="Sieprawska-Lupa M."/>
            <person name="Whitman W.B."/>
            <person name="Anderson I."/>
            <person name="Woyke T."/>
        </authorList>
    </citation>
    <scope>NUCLEOTIDE SEQUENCE [LARGE SCALE GENOMIC DNA]</scope>
    <source>
        <strain evidence="4">ATCC BAA-1072 / DSM 3721 / NBRC 107634 / OCM 161 / Z-7303</strain>
    </source>
</reference>